<gene>
    <name evidence="2" type="ORF">EDS130_LOCUS20790</name>
</gene>
<name>A0A814Q8C9_ADIRI</name>
<dbReference type="Proteomes" id="UP000663852">
    <property type="component" value="Unassembled WGS sequence"/>
</dbReference>
<dbReference type="Pfam" id="PF01636">
    <property type="entry name" value="APH"/>
    <property type="match status" value="1"/>
</dbReference>
<evidence type="ECO:0000259" key="1">
    <source>
        <dbReference type="Pfam" id="PF01636"/>
    </source>
</evidence>
<dbReference type="AlphaFoldDB" id="A0A814Q8C9"/>
<dbReference type="SUPFAM" id="SSF56112">
    <property type="entry name" value="Protein kinase-like (PK-like)"/>
    <property type="match status" value="1"/>
</dbReference>
<dbReference type="EMBL" id="CAJNOJ010000103">
    <property type="protein sequence ID" value="CAF1116036.1"/>
    <property type="molecule type" value="Genomic_DNA"/>
</dbReference>
<dbReference type="InterPro" id="IPR011009">
    <property type="entry name" value="Kinase-like_dom_sf"/>
</dbReference>
<accession>A0A814Q8C9</accession>
<dbReference type="InterPro" id="IPR002575">
    <property type="entry name" value="Aminoglycoside_PTrfase"/>
</dbReference>
<feature type="domain" description="Aminoglycoside phosphotransferase" evidence="1">
    <location>
        <begin position="596"/>
        <end position="780"/>
    </location>
</feature>
<evidence type="ECO:0000313" key="3">
    <source>
        <dbReference type="Proteomes" id="UP000663852"/>
    </source>
</evidence>
<organism evidence="2 3">
    <name type="scientific">Adineta ricciae</name>
    <name type="common">Rotifer</name>
    <dbReference type="NCBI Taxonomy" id="249248"/>
    <lineage>
        <taxon>Eukaryota</taxon>
        <taxon>Metazoa</taxon>
        <taxon>Spiralia</taxon>
        <taxon>Gnathifera</taxon>
        <taxon>Rotifera</taxon>
        <taxon>Eurotatoria</taxon>
        <taxon>Bdelloidea</taxon>
        <taxon>Adinetida</taxon>
        <taxon>Adinetidae</taxon>
        <taxon>Adineta</taxon>
    </lineage>
</organism>
<evidence type="ECO:0000313" key="2">
    <source>
        <dbReference type="EMBL" id="CAF1116036.1"/>
    </source>
</evidence>
<comment type="caution">
    <text evidence="2">The sequence shown here is derived from an EMBL/GenBank/DDBJ whole genome shotgun (WGS) entry which is preliminary data.</text>
</comment>
<proteinExistence type="predicted"/>
<reference evidence="2" key="1">
    <citation type="submission" date="2021-02" db="EMBL/GenBank/DDBJ databases">
        <authorList>
            <person name="Nowell W R."/>
        </authorList>
    </citation>
    <scope>NUCLEOTIDE SEQUENCE</scope>
</reference>
<dbReference type="OrthoDB" id="10008426at2759"/>
<sequence length="860" mass="100919">MLNIFRYVKLLKKTSLISCRYFSINKSDLVESSRNIQDLLKTTEDDSSFSKGLYSSLNTIHSEYSSINLATSSKNIYEKTSSKFNSQFLQFENDRKSLTGNFDGNPTKQLFILLRYLRYVQIAFIYRFITFDINLALKETSNSILDLTKNQENLNDNSLPLTCELTFFVQYLSSHFPLSHVKSLLSSTLIVSYLSNYLFAILVDKSPLLLVNQLCFALHSIVKIPSDSTIDQWPCALLKYLYNERSCSLPIIEYLTLIQHNENQPSSSEMFSLLNSYLIEIGIHQDNLDKICQLLILISSCHYSHELFQRGVIEKIRVHLKKSKEKNHLSDIKLCSRLIYYLCLTDPTNRFDTRATIVELSRKLHKNIANEMTFPQWIVQAQHGMMLVNIYNYQLLFSTVQHKFFPLLFRDMGVYTKSIQRQLSDIHHALSLDRPALKTRLLNNQMLAYTNEITDQYRSSIRADQQTYQRFLLDLKQEIDNLYGKNSCQVIDTYQRYPLLLFDFLEVKLPNTKELNALGIDVKQRIAVLPIMNSMLIRQQRSNGSSTRVYSAHTTMRYRLIGNDNYTVLPIFQGEFLRAVRDDKWKIDQLEGGYCLDETYRLITSDQMTYVVKYIQYDHSLQYLQSILKFQNVLHDVHQYPCAKLLPSKDNALIIDDNDRLLFVQRFIEGTEPSREILDRNDDYLQTMGRLLARWRCASREYVSEMHMQEEYEEFTNEWWERQDVKNIDSFLISNFFECKQFLIHRTDRFERGLIHNDFHTNNSILTDNSKIYIIDLVDALDKQNGKHRAKAFLCGYQQLVTLSTDEIDTLDYFVRLKLTLCIIEDVHESTDMENSWIQSCFDLLHRLNNDSTLVKTLLS</sequence>
<protein>
    <recommendedName>
        <fullName evidence="1">Aminoglycoside phosphotransferase domain-containing protein</fullName>
    </recommendedName>
</protein>